<comment type="caution">
    <text evidence="2">The sequence shown here is derived from an EMBL/GenBank/DDBJ whole genome shotgun (WGS) entry which is preliminary data.</text>
</comment>
<proteinExistence type="predicted"/>
<gene>
    <name evidence="2" type="ORF">BEP19_06920</name>
</gene>
<dbReference type="EMBL" id="MCHY01000008">
    <property type="protein sequence ID" value="RKD24133.1"/>
    <property type="molecule type" value="Genomic_DNA"/>
</dbReference>
<name>A0A419SJE2_9BACL</name>
<protein>
    <submittedName>
        <fullName evidence="2">Uncharacterized protein</fullName>
    </submittedName>
</protein>
<evidence type="ECO:0000313" key="2">
    <source>
        <dbReference type="EMBL" id="RKD24133.1"/>
    </source>
</evidence>
<evidence type="ECO:0000256" key="1">
    <source>
        <dbReference type="SAM" id="MobiDB-lite"/>
    </source>
</evidence>
<dbReference type="RefSeq" id="WP_120189395.1">
    <property type="nucleotide sequence ID" value="NZ_MCHY01000008.1"/>
</dbReference>
<accession>A0A419SJE2</accession>
<feature type="region of interest" description="Disordered" evidence="1">
    <location>
        <begin position="55"/>
        <end position="88"/>
    </location>
</feature>
<dbReference type="Proteomes" id="UP000284219">
    <property type="component" value="Unassembled WGS sequence"/>
</dbReference>
<dbReference type="AlphaFoldDB" id="A0A419SJE2"/>
<evidence type="ECO:0000313" key="3">
    <source>
        <dbReference type="Proteomes" id="UP000284219"/>
    </source>
</evidence>
<reference evidence="2 3" key="1">
    <citation type="submission" date="2016-08" db="EMBL/GenBank/DDBJ databases">
        <title>Novel Firmicute Genomes.</title>
        <authorList>
            <person name="Poppleton D.I."/>
            <person name="Gribaldo S."/>
        </authorList>
    </citation>
    <scope>NUCLEOTIDE SEQUENCE [LARGE SCALE GENOMIC DNA]</scope>
    <source>
        <strain evidence="2 3">RAOx-1</strain>
    </source>
</reference>
<sequence>MKKWIAILIVVAAMGVGGYKFGINYLSDKMIDQVLSQSEVDKLLQDNDIQQAIREQIGEHGSEQSTGQGLANDSPATQDHSANDSAAKLSFSSKEEALSFLLTKFSMSELARFASKAQNGTAEEKKAIQAEMMSRLTPEELQALKIIGLTELSNRQ</sequence>
<organism evidence="2 3">
    <name type="scientific">Ammoniphilus oxalaticus</name>
    <dbReference type="NCBI Taxonomy" id="66863"/>
    <lineage>
        <taxon>Bacteria</taxon>
        <taxon>Bacillati</taxon>
        <taxon>Bacillota</taxon>
        <taxon>Bacilli</taxon>
        <taxon>Bacillales</taxon>
        <taxon>Paenibacillaceae</taxon>
        <taxon>Aneurinibacillus group</taxon>
        <taxon>Ammoniphilus</taxon>
    </lineage>
</organism>
<dbReference type="OrthoDB" id="2604839at2"/>
<feature type="compositionally biased region" description="Polar residues" evidence="1">
    <location>
        <begin position="63"/>
        <end position="84"/>
    </location>
</feature>
<keyword evidence="3" id="KW-1185">Reference proteome</keyword>